<evidence type="ECO:0000313" key="6">
    <source>
        <dbReference type="EMBL" id="MQL49048.1"/>
    </source>
</evidence>
<dbReference type="RefSeq" id="WP_152963200.1">
    <property type="nucleotide sequence ID" value="NZ_CAWOZU010000020.1"/>
</dbReference>
<comment type="similarity">
    <text evidence="1">Belongs to the transposase 11 family.</text>
</comment>
<evidence type="ECO:0000256" key="2">
    <source>
        <dbReference type="ARBA" id="ARBA00022578"/>
    </source>
</evidence>
<dbReference type="EMBL" id="WHZZ01000005">
    <property type="protein sequence ID" value="MQL49048.1"/>
    <property type="molecule type" value="Genomic_DNA"/>
</dbReference>
<protein>
    <submittedName>
        <fullName evidence="6">IS4 family transposase</fullName>
    </submittedName>
</protein>
<evidence type="ECO:0000256" key="3">
    <source>
        <dbReference type="ARBA" id="ARBA00023125"/>
    </source>
</evidence>
<accession>A0A7C9LC82</accession>
<dbReference type="GO" id="GO:0006313">
    <property type="term" value="P:DNA transposition"/>
    <property type="evidence" value="ECO:0007669"/>
    <property type="project" value="InterPro"/>
</dbReference>
<keyword evidence="4" id="KW-0233">DNA recombination</keyword>
<name>A0A7C9LC82_9GAMM</name>
<feature type="domain" description="Transposase IS4-like" evidence="5">
    <location>
        <begin position="116"/>
        <end position="344"/>
    </location>
</feature>
<dbReference type="SUPFAM" id="SSF53098">
    <property type="entry name" value="Ribonuclease H-like"/>
    <property type="match status" value="1"/>
</dbReference>
<keyword evidence="2" id="KW-0815">Transposition</keyword>
<reference evidence="6 7" key="1">
    <citation type="journal article" date="2019" name="Nature">
        <title>A new antibiotic selectively kills Gram-negative pathogens.</title>
        <authorList>
            <person name="Imai Y."/>
            <person name="Meyer K.J."/>
            <person name="Iinishi A."/>
            <person name="Favre-Godal Q."/>
            <person name="Green R."/>
            <person name="Manuse S."/>
            <person name="Caboni M."/>
            <person name="Mori M."/>
            <person name="Niles S."/>
            <person name="Ghiglieri M."/>
            <person name="Honrao C."/>
            <person name="Ma X."/>
            <person name="Guo J.J."/>
            <person name="Makriyannis A."/>
            <person name="Linares-Otoya L."/>
            <person name="Boehringer N."/>
            <person name="Wuisan Z.G."/>
            <person name="Kaur H."/>
            <person name="Wu R."/>
            <person name="Mateus A."/>
            <person name="Typas A."/>
            <person name="Savitski M.M."/>
            <person name="Espinoza J.L."/>
            <person name="O'Rourke A."/>
            <person name="Nelson K.E."/>
            <person name="Hiller S."/>
            <person name="Noinaj N."/>
            <person name="Schaeberle T.F."/>
            <person name="D'Onofrio A."/>
            <person name="Lewis K."/>
        </authorList>
    </citation>
    <scope>NUCLEOTIDE SEQUENCE [LARGE SCALE GENOMIC DNA]</scope>
    <source>
        <strain evidence="6 7">HGB 1456</strain>
    </source>
</reference>
<comment type="caution">
    <text evidence="6">The sequence shown here is derived from an EMBL/GenBank/DDBJ whole genome shotgun (WGS) entry which is preliminary data.</text>
</comment>
<dbReference type="NCBIfam" id="NF033592">
    <property type="entry name" value="transpos_IS4_1"/>
    <property type="match status" value="1"/>
</dbReference>
<gene>
    <name evidence="6" type="ORF">GEA64_14225</name>
</gene>
<organism evidence="6 7">
    <name type="scientific">Photorhabdus khanii</name>
    <dbReference type="NCBI Taxonomy" id="1004150"/>
    <lineage>
        <taxon>Bacteria</taxon>
        <taxon>Pseudomonadati</taxon>
        <taxon>Pseudomonadota</taxon>
        <taxon>Gammaproteobacteria</taxon>
        <taxon>Enterobacterales</taxon>
        <taxon>Morganellaceae</taxon>
        <taxon>Photorhabdus</taxon>
    </lineage>
</organism>
<dbReference type="InterPro" id="IPR002559">
    <property type="entry name" value="Transposase_11"/>
</dbReference>
<evidence type="ECO:0000256" key="4">
    <source>
        <dbReference type="ARBA" id="ARBA00023172"/>
    </source>
</evidence>
<dbReference type="PANTHER" id="PTHR33258">
    <property type="entry name" value="TRANSPOSASE INSL FOR INSERTION SEQUENCE ELEMENT IS186A-RELATED"/>
    <property type="match status" value="1"/>
</dbReference>
<evidence type="ECO:0000313" key="7">
    <source>
        <dbReference type="Proteomes" id="UP000481739"/>
    </source>
</evidence>
<keyword evidence="3" id="KW-0238">DNA-binding</keyword>
<evidence type="ECO:0000256" key="1">
    <source>
        <dbReference type="ARBA" id="ARBA00010075"/>
    </source>
</evidence>
<dbReference type="InterPro" id="IPR047952">
    <property type="entry name" value="Transpos_IS4"/>
</dbReference>
<dbReference type="Pfam" id="PF01609">
    <property type="entry name" value="DDE_Tnp_1"/>
    <property type="match status" value="1"/>
</dbReference>
<sequence length="368" mass="43062">MSGEAMDIFNSLNQSFFETCEKIDKLWQKRRRTIDTKMVVLFLMKIITGKNKHGYGYIINEIWDSCIREKIPLPQQNPVSPSSMYEARMKLPENSIKIINENILLEWEDKSGIGMWKGHRVYAIDGSKLNVPRGLLENGYKTPKNTSRHYPYAMMSCLYDVMNGLIYDIDLVEHNNERACALKHFSRLKNNDVIIFDRGYFSYYMLHQITNNDLNAVFRIQEGNRNKIIKKFSESAESDLIFEYTPSEAVKSDLRKRGLLSDFPSIKLRLIKFTNKNKQIIFATTLLEEDNYESESIYELYHERWSIEELYKISKSILCIEDFHSHNEYGVRQEIHAHVLLLNLARISEGDLDKDITLAQNTNGKKKT</sequence>
<dbReference type="AlphaFoldDB" id="A0A7C9LC82"/>
<dbReference type="InterPro" id="IPR012337">
    <property type="entry name" value="RNaseH-like_sf"/>
</dbReference>
<evidence type="ECO:0000259" key="5">
    <source>
        <dbReference type="Pfam" id="PF01609"/>
    </source>
</evidence>
<dbReference type="Gene3D" id="3.90.350.10">
    <property type="entry name" value="Transposase Inhibitor Protein From Tn5, Chain A, domain 1"/>
    <property type="match status" value="1"/>
</dbReference>
<dbReference type="GO" id="GO:0003677">
    <property type="term" value="F:DNA binding"/>
    <property type="evidence" value="ECO:0007669"/>
    <property type="project" value="UniProtKB-KW"/>
</dbReference>
<dbReference type="GO" id="GO:0004803">
    <property type="term" value="F:transposase activity"/>
    <property type="evidence" value="ECO:0007669"/>
    <property type="project" value="InterPro"/>
</dbReference>
<dbReference type="Proteomes" id="UP000481739">
    <property type="component" value="Unassembled WGS sequence"/>
</dbReference>
<dbReference type="PANTHER" id="PTHR33258:SF1">
    <property type="entry name" value="TRANSPOSASE INSL FOR INSERTION SEQUENCE ELEMENT IS186A-RELATED"/>
    <property type="match status" value="1"/>
</dbReference>
<proteinExistence type="inferred from homology"/>